<evidence type="ECO:0000256" key="8">
    <source>
        <dbReference type="ARBA" id="ARBA00022842"/>
    </source>
</evidence>
<keyword evidence="8" id="KW-0460">Magnesium</keyword>
<keyword evidence="6" id="KW-0418">Kinase</keyword>
<dbReference type="EMBL" id="JANUAU010000006">
    <property type="protein sequence ID" value="MCS3678178.1"/>
    <property type="molecule type" value="Genomic_DNA"/>
</dbReference>
<protein>
    <recommendedName>
        <fullName evidence="1">ribose-phosphate diphosphokinase</fullName>
        <ecNumber evidence="1">2.7.6.1</ecNumber>
    </recommendedName>
</protein>
<dbReference type="GO" id="GO:0006015">
    <property type="term" value="P:5-phosphoribose 1-diphosphate biosynthetic process"/>
    <property type="evidence" value="ECO:0007669"/>
    <property type="project" value="TreeGrafter"/>
</dbReference>
<dbReference type="NCBIfam" id="TIGR01251">
    <property type="entry name" value="ribP_PPkin"/>
    <property type="match status" value="1"/>
</dbReference>
<dbReference type="Pfam" id="PF13793">
    <property type="entry name" value="Pribosyltran_N"/>
    <property type="match status" value="1"/>
</dbReference>
<dbReference type="InterPro" id="IPR000836">
    <property type="entry name" value="PRTase_dom"/>
</dbReference>
<dbReference type="Pfam" id="PF14572">
    <property type="entry name" value="Pribosyl_synth"/>
    <property type="match status" value="1"/>
</dbReference>
<dbReference type="SUPFAM" id="SSF53271">
    <property type="entry name" value="PRTase-like"/>
    <property type="match status" value="1"/>
</dbReference>
<dbReference type="RefSeq" id="WP_103017173.1">
    <property type="nucleotide sequence ID" value="NZ_CALTRV010000025.1"/>
</dbReference>
<dbReference type="InterPro" id="IPR005946">
    <property type="entry name" value="Rib-P_diPkinase"/>
</dbReference>
<evidence type="ECO:0000313" key="14">
    <source>
        <dbReference type="EMBL" id="MCS4121773.1"/>
    </source>
</evidence>
<dbReference type="PANTHER" id="PTHR10210:SF32">
    <property type="entry name" value="RIBOSE-PHOSPHATE PYROPHOSPHOKINASE 2"/>
    <property type="match status" value="1"/>
</dbReference>
<name>A0A9X2TC88_9BACT</name>
<dbReference type="Proteomes" id="UP001155144">
    <property type="component" value="Unassembled WGS sequence"/>
</dbReference>
<dbReference type="GO" id="GO:0005737">
    <property type="term" value="C:cytoplasm"/>
    <property type="evidence" value="ECO:0007669"/>
    <property type="project" value="TreeGrafter"/>
</dbReference>
<evidence type="ECO:0000256" key="2">
    <source>
        <dbReference type="ARBA" id="ARBA00022679"/>
    </source>
</evidence>
<dbReference type="AlphaFoldDB" id="A0A9X2TC88"/>
<dbReference type="EC" id="2.7.6.1" evidence="1"/>
<dbReference type="FunFam" id="3.40.50.2020:FF:000007">
    <property type="entry name" value="Ribose-phosphate pyrophosphokinase"/>
    <property type="match status" value="1"/>
</dbReference>
<feature type="domain" description="Ribose-phosphate pyrophosphokinase N-terminal" evidence="10">
    <location>
        <begin position="6"/>
        <end position="125"/>
    </location>
</feature>
<dbReference type="Proteomes" id="UP001155010">
    <property type="component" value="Unassembled WGS sequence"/>
</dbReference>
<keyword evidence="4" id="KW-0545">Nucleotide biosynthesis</keyword>
<dbReference type="Proteomes" id="UP001155027">
    <property type="component" value="Unassembled WGS sequence"/>
</dbReference>
<dbReference type="Gene3D" id="3.40.50.2020">
    <property type="match status" value="2"/>
</dbReference>
<evidence type="ECO:0000256" key="7">
    <source>
        <dbReference type="ARBA" id="ARBA00022840"/>
    </source>
</evidence>
<keyword evidence="2 11" id="KW-0808">Transferase</keyword>
<evidence type="ECO:0000313" key="15">
    <source>
        <dbReference type="Proteomes" id="UP001155027"/>
    </source>
</evidence>
<dbReference type="GO" id="GO:0005524">
    <property type="term" value="F:ATP binding"/>
    <property type="evidence" value="ECO:0007669"/>
    <property type="project" value="UniProtKB-KW"/>
</dbReference>
<dbReference type="EMBL" id="JANUBB010000003">
    <property type="protein sequence ID" value="MCS3951066.1"/>
    <property type="molecule type" value="Genomic_DNA"/>
</dbReference>
<evidence type="ECO:0000259" key="10">
    <source>
        <dbReference type="Pfam" id="PF13793"/>
    </source>
</evidence>
<evidence type="ECO:0000313" key="11">
    <source>
        <dbReference type="EMBL" id="MCS3678178.1"/>
    </source>
</evidence>
<dbReference type="SMART" id="SM01400">
    <property type="entry name" value="Pribosyltran_N"/>
    <property type="match status" value="1"/>
</dbReference>
<keyword evidence="5" id="KW-0547">Nucleotide-binding</keyword>
<dbReference type="EMBL" id="JANUBF010000003">
    <property type="protein sequence ID" value="MCS4035608.1"/>
    <property type="molecule type" value="Genomic_DNA"/>
</dbReference>
<organism evidence="11 15">
    <name type="scientific">Salinibacter ruber</name>
    <dbReference type="NCBI Taxonomy" id="146919"/>
    <lineage>
        <taxon>Bacteria</taxon>
        <taxon>Pseudomonadati</taxon>
        <taxon>Rhodothermota</taxon>
        <taxon>Rhodothermia</taxon>
        <taxon>Rhodothermales</taxon>
        <taxon>Salinibacteraceae</taxon>
        <taxon>Salinibacter</taxon>
    </lineage>
</organism>
<evidence type="ECO:0000256" key="3">
    <source>
        <dbReference type="ARBA" id="ARBA00022723"/>
    </source>
</evidence>
<gene>
    <name evidence="14" type="ORF">GGP45_002126</name>
    <name evidence="11" type="ORF">GGP71_002108</name>
    <name evidence="12" type="ORF">GGP83_001007</name>
    <name evidence="13" type="ORF">GGQ01_000656</name>
</gene>
<dbReference type="EMBL" id="JANUBL010000003">
    <property type="protein sequence ID" value="MCS4121773.1"/>
    <property type="molecule type" value="Genomic_DNA"/>
</dbReference>
<keyword evidence="7" id="KW-0067">ATP-binding</keyword>
<evidence type="ECO:0000256" key="4">
    <source>
        <dbReference type="ARBA" id="ARBA00022727"/>
    </source>
</evidence>
<dbReference type="GO" id="GO:0004749">
    <property type="term" value="F:ribose phosphate diphosphokinase activity"/>
    <property type="evidence" value="ECO:0007669"/>
    <property type="project" value="UniProtKB-EC"/>
</dbReference>
<accession>A0A9X2TC88</accession>
<keyword evidence="3" id="KW-0479">Metal-binding</keyword>
<dbReference type="InterPro" id="IPR029057">
    <property type="entry name" value="PRTase-like"/>
</dbReference>
<dbReference type="InterPro" id="IPR029099">
    <property type="entry name" value="Pribosyltran_N"/>
</dbReference>
<sequence length="325" mass="35095">MPDDLRLFALSESRGFGEAIASALDTELDAHHERTFTDGEHEVRPEVNVRGRDVFVVQSLYADDTWSVNDKLCRLLFMLGALRDASAERVTAVIPYLCYQRKDRKTRPRGPVTTRYVAGLFEAVGVDRVLTMDVHNLAVLQNAFQARTEHLLGHPLFVHRLTDVVGAEEMAVVSPDEGGVKRAGKFAEGLGAVLNCEVPTAFVEKMRKDDGVTGGALVGSVEDRTAIVVDDMVSTAGTMTQAIRSCAEEGAESVYAVATHGLFVGEADERLETAPLDALFVTNTVAPRLTGAAAERLQICNAAPRFAAAIQAVHTETSVSALNEV</sequence>
<reference evidence="11" key="1">
    <citation type="submission" date="2022-08" db="EMBL/GenBank/DDBJ databases">
        <title>Genomic Encyclopedia of Type Strains, Phase V (KMG-V): Genome sequencing to study the core and pangenomes of soil and plant-associated prokaryotes.</title>
        <authorList>
            <person name="Whitman W."/>
        </authorList>
    </citation>
    <scope>NUCLEOTIDE SEQUENCE</scope>
    <source>
        <strain evidence="11">0</strain>
        <strain evidence="12">SP2017</strain>
        <strain evidence="13">SP3012</strain>
        <strain evidence="14">SP3026</strain>
    </source>
</reference>
<evidence type="ECO:0000313" key="13">
    <source>
        <dbReference type="EMBL" id="MCS4035608.1"/>
    </source>
</evidence>
<evidence type="ECO:0000313" key="12">
    <source>
        <dbReference type="EMBL" id="MCS3951066.1"/>
    </source>
</evidence>
<dbReference type="Proteomes" id="UP001155040">
    <property type="component" value="Unassembled WGS sequence"/>
</dbReference>
<comment type="catalytic activity">
    <reaction evidence="9">
        <text>D-ribose 5-phosphate + ATP = 5-phospho-alpha-D-ribose 1-diphosphate + AMP + H(+)</text>
        <dbReference type="Rhea" id="RHEA:15609"/>
        <dbReference type="ChEBI" id="CHEBI:15378"/>
        <dbReference type="ChEBI" id="CHEBI:30616"/>
        <dbReference type="ChEBI" id="CHEBI:58017"/>
        <dbReference type="ChEBI" id="CHEBI:78346"/>
        <dbReference type="ChEBI" id="CHEBI:456215"/>
        <dbReference type="EC" id="2.7.6.1"/>
    </reaction>
</comment>
<dbReference type="GO" id="GO:0002189">
    <property type="term" value="C:ribose phosphate diphosphokinase complex"/>
    <property type="evidence" value="ECO:0007669"/>
    <property type="project" value="TreeGrafter"/>
</dbReference>
<evidence type="ECO:0000256" key="6">
    <source>
        <dbReference type="ARBA" id="ARBA00022777"/>
    </source>
</evidence>
<evidence type="ECO:0000256" key="9">
    <source>
        <dbReference type="ARBA" id="ARBA00049535"/>
    </source>
</evidence>
<dbReference type="CDD" id="cd06223">
    <property type="entry name" value="PRTases_typeI"/>
    <property type="match status" value="1"/>
</dbReference>
<comment type="caution">
    <text evidence="11">The sequence shown here is derived from an EMBL/GenBank/DDBJ whole genome shotgun (WGS) entry which is preliminary data.</text>
</comment>
<proteinExistence type="predicted"/>
<dbReference type="GO" id="GO:0016301">
    <property type="term" value="F:kinase activity"/>
    <property type="evidence" value="ECO:0007669"/>
    <property type="project" value="UniProtKB-KW"/>
</dbReference>
<dbReference type="GO" id="GO:0000287">
    <property type="term" value="F:magnesium ion binding"/>
    <property type="evidence" value="ECO:0007669"/>
    <property type="project" value="InterPro"/>
</dbReference>
<dbReference type="GO" id="GO:0006164">
    <property type="term" value="P:purine nucleotide biosynthetic process"/>
    <property type="evidence" value="ECO:0007669"/>
    <property type="project" value="TreeGrafter"/>
</dbReference>
<evidence type="ECO:0000256" key="1">
    <source>
        <dbReference type="ARBA" id="ARBA00013247"/>
    </source>
</evidence>
<evidence type="ECO:0000256" key="5">
    <source>
        <dbReference type="ARBA" id="ARBA00022741"/>
    </source>
</evidence>
<dbReference type="PANTHER" id="PTHR10210">
    <property type="entry name" value="RIBOSE-PHOSPHATE DIPHOSPHOKINASE FAMILY MEMBER"/>
    <property type="match status" value="1"/>
</dbReference>